<keyword evidence="5 7" id="KW-1133">Transmembrane helix</keyword>
<keyword evidence="6 7" id="KW-0472">Membrane</keyword>
<gene>
    <name evidence="9" type="ordered locus">Cwoe_4452</name>
</gene>
<dbReference type="PANTHER" id="PTHR43744">
    <property type="entry name" value="ABC TRANSPORTER PERMEASE PROTEIN MG189-RELATED-RELATED"/>
    <property type="match status" value="1"/>
</dbReference>
<feature type="transmembrane region" description="Helical" evidence="7">
    <location>
        <begin position="103"/>
        <end position="125"/>
    </location>
</feature>
<dbReference type="InterPro" id="IPR035906">
    <property type="entry name" value="MetI-like_sf"/>
</dbReference>
<dbReference type="AlphaFoldDB" id="D3F7X2"/>
<organism evidence="9 10">
    <name type="scientific">Conexibacter woesei (strain DSM 14684 / CCUG 47730 / CIP 108061 / JCM 11494 / NBRC 100937 / ID131577)</name>
    <dbReference type="NCBI Taxonomy" id="469383"/>
    <lineage>
        <taxon>Bacteria</taxon>
        <taxon>Bacillati</taxon>
        <taxon>Actinomycetota</taxon>
        <taxon>Thermoleophilia</taxon>
        <taxon>Solirubrobacterales</taxon>
        <taxon>Conexibacteraceae</taxon>
        <taxon>Conexibacter</taxon>
    </lineage>
</organism>
<feature type="transmembrane region" description="Helical" evidence="7">
    <location>
        <begin position="241"/>
        <end position="259"/>
    </location>
</feature>
<dbReference type="OrthoDB" id="3521657at2"/>
<evidence type="ECO:0000256" key="2">
    <source>
        <dbReference type="ARBA" id="ARBA00022448"/>
    </source>
</evidence>
<dbReference type="Gene3D" id="1.10.3720.10">
    <property type="entry name" value="MetI-like"/>
    <property type="match status" value="1"/>
</dbReference>
<dbReference type="CDD" id="cd06261">
    <property type="entry name" value="TM_PBP2"/>
    <property type="match status" value="1"/>
</dbReference>
<evidence type="ECO:0000256" key="4">
    <source>
        <dbReference type="ARBA" id="ARBA00022692"/>
    </source>
</evidence>
<keyword evidence="10" id="KW-1185">Reference proteome</keyword>
<evidence type="ECO:0000256" key="3">
    <source>
        <dbReference type="ARBA" id="ARBA00022475"/>
    </source>
</evidence>
<feature type="transmembrane region" description="Helical" evidence="7">
    <location>
        <begin position="180"/>
        <end position="203"/>
    </location>
</feature>
<evidence type="ECO:0000313" key="9">
    <source>
        <dbReference type="EMBL" id="ADB52866.1"/>
    </source>
</evidence>
<keyword evidence="3" id="KW-1003">Cell membrane</keyword>
<dbReference type="HOGENOM" id="CLU_016047_1_2_11"/>
<dbReference type="GO" id="GO:0005886">
    <property type="term" value="C:plasma membrane"/>
    <property type="evidence" value="ECO:0007669"/>
    <property type="project" value="UniProtKB-SubCell"/>
</dbReference>
<keyword evidence="4 7" id="KW-0812">Transmembrane</keyword>
<comment type="subcellular location">
    <subcellularLocation>
        <location evidence="1 7">Cell membrane</location>
        <topology evidence="1 7">Multi-pass membrane protein</topology>
    </subcellularLocation>
</comment>
<dbReference type="KEGG" id="cwo:Cwoe_4452"/>
<evidence type="ECO:0000313" key="10">
    <source>
        <dbReference type="Proteomes" id="UP000008229"/>
    </source>
</evidence>
<proteinExistence type="inferred from homology"/>
<evidence type="ECO:0000256" key="1">
    <source>
        <dbReference type="ARBA" id="ARBA00004651"/>
    </source>
</evidence>
<dbReference type="PROSITE" id="PS50928">
    <property type="entry name" value="ABC_TM1"/>
    <property type="match status" value="1"/>
</dbReference>
<sequence length="274" mass="30250" precursor="true">MNVSRTERSLTYAVLWVFAGFAVAPIVLVLFAALQRPDALITGVPFPTGFHLDTFERAWTVGHFEQYLISSAIVTISVVVITTVLSVLAGYAFGSMRFRGSTALFYLFILGLIIPHEALVIPLYFRMRDVGLTDTYLSLILPQSAISLAFGIFWMRAYFRSAPRTLIEAARLEGASSLTVLRQVLLPLAKPAITTLVVLTFMWNWNEFLLPLIMISSESHRTTPLGLAFFTVGHRTNVVELAAASVLIAAPVVAVYIFMQRRFISGMLNGAVKG</sequence>
<dbReference type="GO" id="GO:0055085">
    <property type="term" value="P:transmembrane transport"/>
    <property type="evidence" value="ECO:0007669"/>
    <property type="project" value="InterPro"/>
</dbReference>
<feature type="domain" description="ABC transmembrane type-1" evidence="8">
    <location>
        <begin position="68"/>
        <end position="259"/>
    </location>
</feature>
<reference evidence="10" key="2">
    <citation type="submission" date="2010-01" db="EMBL/GenBank/DDBJ databases">
        <title>The complete genome of Conexibacter woesei DSM 14684.</title>
        <authorList>
            <consortium name="US DOE Joint Genome Institute (JGI-PGF)"/>
            <person name="Lucas S."/>
            <person name="Copeland A."/>
            <person name="Lapidus A."/>
            <person name="Glavina del Rio T."/>
            <person name="Dalin E."/>
            <person name="Tice H."/>
            <person name="Bruce D."/>
            <person name="Goodwin L."/>
            <person name="Pitluck S."/>
            <person name="Kyrpides N."/>
            <person name="Mavromatis K."/>
            <person name="Ivanova N."/>
            <person name="Mikhailova N."/>
            <person name="Chertkov O."/>
            <person name="Brettin T."/>
            <person name="Detter J.C."/>
            <person name="Han C."/>
            <person name="Larimer F."/>
            <person name="Land M."/>
            <person name="Hauser L."/>
            <person name="Markowitz V."/>
            <person name="Cheng J.-F."/>
            <person name="Hugenholtz P."/>
            <person name="Woyke T."/>
            <person name="Wu D."/>
            <person name="Pukall R."/>
            <person name="Steenblock K."/>
            <person name="Schneider S."/>
            <person name="Klenk H.-P."/>
            <person name="Eisen J.A."/>
        </authorList>
    </citation>
    <scope>NUCLEOTIDE SEQUENCE [LARGE SCALE GENOMIC DNA]</scope>
    <source>
        <strain evidence="10">DSM 14684 / CIP 108061 / JCM 11494 / NBRC 100937 / ID131577</strain>
    </source>
</reference>
<evidence type="ECO:0000259" key="8">
    <source>
        <dbReference type="PROSITE" id="PS50928"/>
    </source>
</evidence>
<reference evidence="9 10" key="1">
    <citation type="journal article" date="2010" name="Stand. Genomic Sci.">
        <title>Complete genome sequence of Conexibacter woesei type strain (ID131577).</title>
        <authorList>
            <person name="Pukall R."/>
            <person name="Lapidus A."/>
            <person name="Glavina Del Rio T."/>
            <person name="Copeland A."/>
            <person name="Tice H."/>
            <person name="Cheng J.-F."/>
            <person name="Lucas S."/>
            <person name="Chen F."/>
            <person name="Nolan M."/>
            <person name="Bruce D."/>
            <person name="Goodwin L."/>
            <person name="Pitluck S."/>
            <person name="Mavromatis K."/>
            <person name="Ivanova N."/>
            <person name="Ovchinnikova G."/>
            <person name="Pati A."/>
            <person name="Chen A."/>
            <person name="Palaniappan K."/>
            <person name="Land M."/>
            <person name="Hauser L."/>
            <person name="Chang Y.-J."/>
            <person name="Jeffries C.D."/>
            <person name="Chain P."/>
            <person name="Meincke L."/>
            <person name="Sims D."/>
            <person name="Brettin T."/>
            <person name="Detter J.C."/>
            <person name="Rohde M."/>
            <person name="Goeker M."/>
            <person name="Bristow J."/>
            <person name="Eisen J.A."/>
            <person name="Markowitz V."/>
            <person name="Kyrpides N.C."/>
            <person name="Klenk H.-P."/>
            <person name="Hugenholtz P."/>
        </authorList>
    </citation>
    <scope>NUCLEOTIDE SEQUENCE [LARGE SCALE GENOMIC DNA]</scope>
    <source>
        <strain evidence="10">DSM 14684 / CIP 108061 / JCM 11494 / NBRC 100937 / ID131577</strain>
    </source>
</reference>
<comment type="similarity">
    <text evidence="7">Belongs to the binding-protein-dependent transport system permease family.</text>
</comment>
<dbReference type="STRING" id="469383.Cwoe_4452"/>
<accession>D3F7X2</accession>
<dbReference type="InterPro" id="IPR000515">
    <property type="entry name" value="MetI-like"/>
</dbReference>
<dbReference type="EMBL" id="CP001854">
    <property type="protein sequence ID" value="ADB52866.1"/>
    <property type="molecule type" value="Genomic_DNA"/>
</dbReference>
<dbReference type="Pfam" id="PF00528">
    <property type="entry name" value="BPD_transp_1"/>
    <property type="match status" value="1"/>
</dbReference>
<dbReference type="PANTHER" id="PTHR43744:SF12">
    <property type="entry name" value="ABC TRANSPORTER PERMEASE PROTEIN MG189-RELATED"/>
    <property type="match status" value="1"/>
</dbReference>
<feature type="transmembrane region" description="Helical" evidence="7">
    <location>
        <begin position="137"/>
        <end position="159"/>
    </location>
</feature>
<keyword evidence="2 7" id="KW-0813">Transport</keyword>
<evidence type="ECO:0000256" key="6">
    <source>
        <dbReference type="ARBA" id="ARBA00023136"/>
    </source>
</evidence>
<name>D3F7X2_CONWI</name>
<dbReference type="SUPFAM" id="SSF161098">
    <property type="entry name" value="MetI-like"/>
    <property type="match status" value="1"/>
</dbReference>
<dbReference type="Proteomes" id="UP000008229">
    <property type="component" value="Chromosome"/>
</dbReference>
<protein>
    <submittedName>
        <fullName evidence="9">Binding-protein-dependent transport systems inner membrane component</fullName>
    </submittedName>
</protein>
<feature type="transmembrane region" description="Helical" evidence="7">
    <location>
        <begin position="67"/>
        <end position="91"/>
    </location>
</feature>
<feature type="transmembrane region" description="Helical" evidence="7">
    <location>
        <begin position="12"/>
        <end position="34"/>
    </location>
</feature>
<evidence type="ECO:0000256" key="5">
    <source>
        <dbReference type="ARBA" id="ARBA00022989"/>
    </source>
</evidence>
<dbReference type="RefSeq" id="WP_012935917.1">
    <property type="nucleotide sequence ID" value="NC_013739.1"/>
</dbReference>
<dbReference type="eggNOG" id="COG0395">
    <property type="taxonomic scope" value="Bacteria"/>
</dbReference>
<evidence type="ECO:0000256" key="7">
    <source>
        <dbReference type="RuleBase" id="RU363032"/>
    </source>
</evidence>